<protein>
    <submittedName>
        <fullName evidence="1">Uncharacterized protein</fullName>
    </submittedName>
</protein>
<organism evidence="1 2">
    <name type="scientific">Caerostris darwini</name>
    <dbReference type="NCBI Taxonomy" id="1538125"/>
    <lineage>
        <taxon>Eukaryota</taxon>
        <taxon>Metazoa</taxon>
        <taxon>Ecdysozoa</taxon>
        <taxon>Arthropoda</taxon>
        <taxon>Chelicerata</taxon>
        <taxon>Arachnida</taxon>
        <taxon>Araneae</taxon>
        <taxon>Araneomorphae</taxon>
        <taxon>Entelegynae</taxon>
        <taxon>Araneoidea</taxon>
        <taxon>Araneidae</taxon>
        <taxon>Caerostris</taxon>
    </lineage>
</organism>
<dbReference type="AlphaFoldDB" id="A0AAV4RGQ0"/>
<reference evidence="1 2" key="1">
    <citation type="submission" date="2021-06" db="EMBL/GenBank/DDBJ databases">
        <title>Caerostris darwini draft genome.</title>
        <authorList>
            <person name="Kono N."/>
            <person name="Arakawa K."/>
        </authorList>
    </citation>
    <scope>NUCLEOTIDE SEQUENCE [LARGE SCALE GENOMIC DNA]</scope>
</reference>
<name>A0AAV4RGQ0_9ARAC</name>
<keyword evidence="2" id="KW-1185">Reference proteome</keyword>
<proteinExistence type="predicted"/>
<accession>A0AAV4RGQ0</accession>
<dbReference type="Proteomes" id="UP001054837">
    <property type="component" value="Unassembled WGS sequence"/>
</dbReference>
<sequence length="181" mass="21418">MSRQMFRHFSHQPTITLSRCENVIFQKVDIVFHFYHFNYTDFSKSFLWDKFWPLTPTPAKRIPKSDHCHSCVGFRTNFFKSFLWDKFRPLTPTSAKTTPKSDHCHSCVGFRTNFSKSFLWDKSRPLTPTSAKTIPKSDHCHSCVGFRTRAFPTFRNAFENSEKKMAVEWREFLELGRKKGC</sequence>
<evidence type="ECO:0000313" key="1">
    <source>
        <dbReference type="EMBL" id="GIY19400.1"/>
    </source>
</evidence>
<dbReference type="EMBL" id="BPLQ01006032">
    <property type="protein sequence ID" value="GIY19400.1"/>
    <property type="molecule type" value="Genomic_DNA"/>
</dbReference>
<gene>
    <name evidence="1" type="ORF">CDAR_414721</name>
</gene>
<evidence type="ECO:0000313" key="2">
    <source>
        <dbReference type="Proteomes" id="UP001054837"/>
    </source>
</evidence>
<comment type="caution">
    <text evidence="1">The sequence shown here is derived from an EMBL/GenBank/DDBJ whole genome shotgun (WGS) entry which is preliminary data.</text>
</comment>